<gene>
    <name evidence="2" type="ORF">PIB30_085645</name>
</gene>
<sequence>MKGENASLKGKVHGLEKDKSDLESSVVELCGQKKKAEVTKENRGYDMLLVGFDRAKRKAELFFPEMKFDKLDPIKVVHNGALVDDDEVDLEGGDDHNPEATKPTLSNGRMGGINPVPKFLGYLTNAKDQGLWNANNPSRSTR</sequence>
<evidence type="ECO:0000256" key="1">
    <source>
        <dbReference type="SAM" id="MobiDB-lite"/>
    </source>
</evidence>
<accession>A0ABU6WR91</accession>
<name>A0ABU6WR91_9FABA</name>
<proteinExistence type="predicted"/>
<evidence type="ECO:0000313" key="3">
    <source>
        <dbReference type="Proteomes" id="UP001341840"/>
    </source>
</evidence>
<evidence type="ECO:0000313" key="2">
    <source>
        <dbReference type="EMBL" id="MED6188407.1"/>
    </source>
</evidence>
<organism evidence="2 3">
    <name type="scientific">Stylosanthes scabra</name>
    <dbReference type="NCBI Taxonomy" id="79078"/>
    <lineage>
        <taxon>Eukaryota</taxon>
        <taxon>Viridiplantae</taxon>
        <taxon>Streptophyta</taxon>
        <taxon>Embryophyta</taxon>
        <taxon>Tracheophyta</taxon>
        <taxon>Spermatophyta</taxon>
        <taxon>Magnoliopsida</taxon>
        <taxon>eudicotyledons</taxon>
        <taxon>Gunneridae</taxon>
        <taxon>Pentapetalae</taxon>
        <taxon>rosids</taxon>
        <taxon>fabids</taxon>
        <taxon>Fabales</taxon>
        <taxon>Fabaceae</taxon>
        <taxon>Papilionoideae</taxon>
        <taxon>50 kb inversion clade</taxon>
        <taxon>dalbergioids sensu lato</taxon>
        <taxon>Dalbergieae</taxon>
        <taxon>Pterocarpus clade</taxon>
        <taxon>Stylosanthes</taxon>
    </lineage>
</organism>
<feature type="region of interest" description="Disordered" evidence="1">
    <location>
        <begin position="86"/>
        <end position="112"/>
    </location>
</feature>
<comment type="caution">
    <text evidence="2">The sequence shown here is derived from an EMBL/GenBank/DDBJ whole genome shotgun (WGS) entry which is preliminary data.</text>
</comment>
<dbReference type="Proteomes" id="UP001341840">
    <property type="component" value="Unassembled WGS sequence"/>
</dbReference>
<protein>
    <submittedName>
        <fullName evidence="2">Uncharacterized protein</fullName>
    </submittedName>
</protein>
<dbReference type="EMBL" id="JASCZI010182679">
    <property type="protein sequence ID" value="MED6188407.1"/>
    <property type="molecule type" value="Genomic_DNA"/>
</dbReference>
<reference evidence="2 3" key="1">
    <citation type="journal article" date="2023" name="Plants (Basel)">
        <title>Bridging the Gap: Combining Genomics and Transcriptomics Approaches to Understand Stylosanthes scabra, an Orphan Legume from the Brazilian Caatinga.</title>
        <authorList>
            <person name="Ferreira-Neto J.R.C."/>
            <person name="da Silva M.D."/>
            <person name="Binneck E."/>
            <person name="de Melo N.F."/>
            <person name="da Silva R.H."/>
            <person name="de Melo A.L.T.M."/>
            <person name="Pandolfi V."/>
            <person name="Bustamante F.O."/>
            <person name="Brasileiro-Vidal A.C."/>
            <person name="Benko-Iseppon A.M."/>
        </authorList>
    </citation>
    <scope>NUCLEOTIDE SEQUENCE [LARGE SCALE GENOMIC DNA]</scope>
    <source>
        <tissue evidence="2">Leaves</tissue>
    </source>
</reference>
<keyword evidence="3" id="KW-1185">Reference proteome</keyword>